<name>A0A6J4PPH5_9ACTN</name>
<accession>A0A6J4PPH5</accession>
<evidence type="ECO:0008006" key="4">
    <source>
        <dbReference type="Google" id="ProtNLM"/>
    </source>
</evidence>
<evidence type="ECO:0000256" key="2">
    <source>
        <dbReference type="SAM" id="Phobius"/>
    </source>
</evidence>
<gene>
    <name evidence="3" type="ORF">AVDCRST_MAG01-01-2071</name>
</gene>
<keyword evidence="2" id="KW-1133">Transmembrane helix</keyword>
<dbReference type="Pfam" id="PF13367">
    <property type="entry name" value="PrsW-protease"/>
    <property type="match status" value="1"/>
</dbReference>
<reference evidence="3" key="1">
    <citation type="submission" date="2020-02" db="EMBL/GenBank/DDBJ databases">
        <authorList>
            <person name="Meier V. D."/>
        </authorList>
    </citation>
    <scope>NUCLEOTIDE SEQUENCE</scope>
    <source>
        <strain evidence="3">AVDCRST_MAG01</strain>
    </source>
</reference>
<feature type="region of interest" description="Disordered" evidence="1">
    <location>
        <begin position="126"/>
        <end position="146"/>
    </location>
</feature>
<dbReference type="InterPro" id="IPR026898">
    <property type="entry name" value="PrsW"/>
</dbReference>
<keyword evidence="2" id="KW-0472">Membrane</keyword>
<dbReference type="AlphaFoldDB" id="A0A6J4PPH5"/>
<dbReference type="EMBL" id="CADCUW010000295">
    <property type="protein sequence ID" value="CAA9418263.1"/>
    <property type="molecule type" value="Genomic_DNA"/>
</dbReference>
<organism evidence="3">
    <name type="scientific">uncultured Rubrobacteraceae bacterium</name>
    <dbReference type="NCBI Taxonomy" id="349277"/>
    <lineage>
        <taxon>Bacteria</taxon>
        <taxon>Bacillati</taxon>
        <taxon>Actinomycetota</taxon>
        <taxon>Rubrobacteria</taxon>
        <taxon>Rubrobacterales</taxon>
        <taxon>Rubrobacteraceae</taxon>
        <taxon>environmental samples</taxon>
    </lineage>
</organism>
<evidence type="ECO:0000256" key="1">
    <source>
        <dbReference type="SAM" id="MobiDB-lite"/>
    </source>
</evidence>
<evidence type="ECO:0000313" key="3">
    <source>
        <dbReference type="EMBL" id="CAA9418263.1"/>
    </source>
</evidence>
<keyword evidence="2" id="KW-0812">Transmembrane</keyword>
<proteinExistence type="predicted"/>
<feature type="transmembrane region" description="Helical" evidence="2">
    <location>
        <begin position="95"/>
        <end position="112"/>
    </location>
</feature>
<sequence>GNFSGGDTGRVADLFEGPVNVVALDANVVTRSLFAPVGHATWTMPVCFALFHESAKAGRFVINGRVILAFVLASLLHACWDTTLGIPPDPAWGKALGWVAFAATAALTVWLMKRIIRRTREEMGAGRGSAGVSDLTHPPRRAEGSP</sequence>
<protein>
    <recommendedName>
        <fullName evidence="4">PrsW family intramembrane metalloprotease</fullName>
    </recommendedName>
</protein>
<dbReference type="GO" id="GO:0008233">
    <property type="term" value="F:peptidase activity"/>
    <property type="evidence" value="ECO:0007669"/>
    <property type="project" value="InterPro"/>
</dbReference>
<feature type="non-terminal residue" evidence="3">
    <location>
        <position position="1"/>
    </location>
</feature>
<feature type="transmembrane region" description="Helical" evidence="2">
    <location>
        <begin position="63"/>
        <end position="83"/>
    </location>
</feature>